<name>A0A4P9X523_9FUNG</name>
<dbReference type="Pfam" id="PF00254">
    <property type="entry name" value="FKBP_C"/>
    <property type="match status" value="1"/>
</dbReference>
<dbReference type="PANTHER" id="PTHR10516:SF443">
    <property type="entry name" value="FK506-BINDING PROTEIN 59-RELATED"/>
    <property type="match status" value="1"/>
</dbReference>
<evidence type="ECO:0000256" key="6">
    <source>
        <dbReference type="PROSITE-ProRule" id="PRU00277"/>
    </source>
</evidence>
<dbReference type="EC" id="5.2.1.8" evidence="2 6"/>
<dbReference type="FunFam" id="3.10.50.40:FF:000006">
    <property type="entry name" value="Peptidyl-prolyl cis-trans isomerase"/>
    <property type="match status" value="1"/>
</dbReference>
<comment type="catalytic activity">
    <reaction evidence="1 6">
        <text>[protein]-peptidylproline (omega=180) = [protein]-peptidylproline (omega=0)</text>
        <dbReference type="Rhea" id="RHEA:16237"/>
        <dbReference type="Rhea" id="RHEA-COMP:10747"/>
        <dbReference type="Rhea" id="RHEA-COMP:10748"/>
        <dbReference type="ChEBI" id="CHEBI:83833"/>
        <dbReference type="ChEBI" id="CHEBI:83834"/>
        <dbReference type="EC" id="5.2.1.8"/>
    </reaction>
</comment>
<accession>A0A4P9X523</accession>
<dbReference type="GO" id="GO:0003755">
    <property type="term" value="F:peptidyl-prolyl cis-trans isomerase activity"/>
    <property type="evidence" value="ECO:0007669"/>
    <property type="project" value="UniProtKB-KW"/>
</dbReference>
<dbReference type="PROSITE" id="PS50059">
    <property type="entry name" value="FKBP_PPIASE"/>
    <property type="match status" value="1"/>
</dbReference>
<evidence type="ECO:0000256" key="3">
    <source>
        <dbReference type="ARBA" id="ARBA00023110"/>
    </source>
</evidence>
<dbReference type="PANTHER" id="PTHR10516">
    <property type="entry name" value="PEPTIDYL-PROLYL CIS-TRANS ISOMERASE"/>
    <property type="match status" value="1"/>
</dbReference>
<reference evidence="9" key="1">
    <citation type="journal article" date="2018" name="Nat. Microbiol.">
        <title>Leveraging single-cell genomics to expand the fungal tree of life.</title>
        <authorList>
            <person name="Ahrendt S.R."/>
            <person name="Quandt C.A."/>
            <person name="Ciobanu D."/>
            <person name="Clum A."/>
            <person name="Salamov A."/>
            <person name="Andreopoulos B."/>
            <person name="Cheng J.F."/>
            <person name="Woyke T."/>
            <person name="Pelin A."/>
            <person name="Henrissat B."/>
            <person name="Reynolds N.K."/>
            <person name="Benny G.L."/>
            <person name="Smith M.E."/>
            <person name="James T.Y."/>
            <person name="Grigoriev I.V."/>
        </authorList>
    </citation>
    <scope>NUCLEOTIDE SEQUENCE [LARGE SCALE GENOMIC DNA]</scope>
    <source>
        <strain evidence="9">ATCC 52028</strain>
    </source>
</reference>
<sequence>MSFLATAFRTTSPRFVSSTHKVVTAPGDPSKGVVTPGALCTMHYRGTLASNGTKFDSSYDRGQPFKFTIGKGQVIKGWDSLIMGMALGEKATLHIAYPDAYGENGYPPVIPKKADLVFEVEVLGIN</sequence>
<dbReference type="InterPro" id="IPR046357">
    <property type="entry name" value="PPIase_dom_sf"/>
</dbReference>
<protein>
    <recommendedName>
        <fullName evidence="2 6">peptidylprolyl isomerase</fullName>
        <ecNumber evidence="2 6">5.2.1.8</ecNumber>
    </recommendedName>
</protein>
<feature type="domain" description="PPIase FKBP-type" evidence="7">
    <location>
        <begin position="37"/>
        <end position="126"/>
    </location>
</feature>
<organism evidence="8 9">
    <name type="scientific">Caulochytrium protostelioides</name>
    <dbReference type="NCBI Taxonomy" id="1555241"/>
    <lineage>
        <taxon>Eukaryota</taxon>
        <taxon>Fungi</taxon>
        <taxon>Fungi incertae sedis</taxon>
        <taxon>Chytridiomycota</taxon>
        <taxon>Chytridiomycota incertae sedis</taxon>
        <taxon>Chytridiomycetes</taxon>
        <taxon>Caulochytriales</taxon>
        <taxon>Caulochytriaceae</taxon>
        <taxon>Caulochytrium</taxon>
    </lineage>
</organism>
<dbReference type="Proteomes" id="UP000274922">
    <property type="component" value="Unassembled WGS sequence"/>
</dbReference>
<gene>
    <name evidence="8" type="ORF">CXG81DRAFT_27063</name>
</gene>
<evidence type="ECO:0000256" key="5">
    <source>
        <dbReference type="ARBA" id="ARBA00038106"/>
    </source>
</evidence>
<dbReference type="OrthoDB" id="1902587at2759"/>
<dbReference type="SUPFAM" id="SSF54534">
    <property type="entry name" value="FKBP-like"/>
    <property type="match status" value="1"/>
</dbReference>
<evidence type="ECO:0000259" key="7">
    <source>
        <dbReference type="PROSITE" id="PS50059"/>
    </source>
</evidence>
<comment type="similarity">
    <text evidence="5">Belongs to the FKBP-type PPIase family. FKBP1 subfamily.</text>
</comment>
<dbReference type="AlphaFoldDB" id="A0A4P9X523"/>
<evidence type="ECO:0000256" key="1">
    <source>
        <dbReference type="ARBA" id="ARBA00000971"/>
    </source>
</evidence>
<dbReference type="STRING" id="1555241.A0A4P9X523"/>
<keyword evidence="9" id="KW-1185">Reference proteome</keyword>
<evidence type="ECO:0000256" key="2">
    <source>
        <dbReference type="ARBA" id="ARBA00013194"/>
    </source>
</evidence>
<evidence type="ECO:0000313" key="9">
    <source>
        <dbReference type="Proteomes" id="UP000274922"/>
    </source>
</evidence>
<evidence type="ECO:0000256" key="4">
    <source>
        <dbReference type="ARBA" id="ARBA00023235"/>
    </source>
</evidence>
<proteinExistence type="inferred from homology"/>
<dbReference type="InterPro" id="IPR050689">
    <property type="entry name" value="FKBP-type_PPIase"/>
</dbReference>
<dbReference type="Gene3D" id="3.10.50.40">
    <property type="match status" value="1"/>
</dbReference>
<evidence type="ECO:0000313" key="8">
    <source>
        <dbReference type="EMBL" id="RKP00206.1"/>
    </source>
</evidence>
<dbReference type="EMBL" id="ML014229">
    <property type="protein sequence ID" value="RKP00206.1"/>
    <property type="molecule type" value="Genomic_DNA"/>
</dbReference>
<keyword evidence="4 6" id="KW-0413">Isomerase</keyword>
<dbReference type="InterPro" id="IPR001179">
    <property type="entry name" value="PPIase_FKBP_dom"/>
</dbReference>
<keyword evidence="3 6" id="KW-0697">Rotamase</keyword>